<dbReference type="EMBL" id="LXJU01000037">
    <property type="protein sequence ID" value="OGE47744.1"/>
    <property type="molecule type" value="Genomic_DNA"/>
</dbReference>
<evidence type="ECO:0008006" key="4">
    <source>
        <dbReference type="Google" id="ProtNLM"/>
    </source>
</evidence>
<dbReference type="SUPFAM" id="SSF50370">
    <property type="entry name" value="Ricin B-like lectins"/>
    <property type="match status" value="1"/>
</dbReference>
<evidence type="ECO:0000313" key="2">
    <source>
        <dbReference type="EMBL" id="OGE47744.1"/>
    </source>
</evidence>
<feature type="chain" id="PRO_5009519213" description="Ricin B lectin domain-containing protein" evidence="1">
    <location>
        <begin position="20"/>
        <end position="150"/>
    </location>
</feature>
<evidence type="ECO:0000256" key="1">
    <source>
        <dbReference type="SAM" id="SignalP"/>
    </source>
</evidence>
<accession>A0A1F5L3D8</accession>
<keyword evidence="1" id="KW-0732">Signal</keyword>
<organism evidence="2 3">
    <name type="scientific">Penicillium arizonense</name>
    <dbReference type="NCBI Taxonomy" id="1835702"/>
    <lineage>
        <taxon>Eukaryota</taxon>
        <taxon>Fungi</taxon>
        <taxon>Dikarya</taxon>
        <taxon>Ascomycota</taxon>
        <taxon>Pezizomycotina</taxon>
        <taxon>Eurotiomycetes</taxon>
        <taxon>Eurotiomycetidae</taxon>
        <taxon>Eurotiales</taxon>
        <taxon>Aspergillaceae</taxon>
        <taxon>Penicillium</taxon>
    </lineage>
</organism>
<keyword evidence="3" id="KW-1185">Reference proteome</keyword>
<dbReference type="GeneID" id="34581629"/>
<dbReference type="OrthoDB" id="4490284at2759"/>
<dbReference type="CDD" id="cd00161">
    <property type="entry name" value="beta-trefoil_Ricin-like"/>
    <property type="match status" value="1"/>
</dbReference>
<dbReference type="Proteomes" id="UP000177622">
    <property type="component" value="Unassembled WGS sequence"/>
</dbReference>
<evidence type="ECO:0000313" key="3">
    <source>
        <dbReference type="Proteomes" id="UP000177622"/>
    </source>
</evidence>
<gene>
    <name evidence="2" type="ORF">PENARI_c037G01617</name>
</gene>
<dbReference type="InterPro" id="IPR035992">
    <property type="entry name" value="Ricin_B-like_lectins"/>
</dbReference>
<dbReference type="AlphaFoldDB" id="A0A1F5L3D8"/>
<dbReference type="Gene3D" id="2.80.10.50">
    <property type="match status" value="1"/>
</dbReference>
<proteinExistence type="predicted"/>
<comment type="caution">
    <text evidence="2">The sequence shown here is derived from an EMBL/GenBank/DDBJ whole genome shotgun (WGS) entry which is preliminary data.</text>
</comment>
<reference evidence="2 3" key="1">
    <citation type="journal article" date="2016" name="Sci. Rep.">
        <title>Penicillium arizonense, a new, genome sequenced fungal species, reveals a high chemical diversity in secreted metabolites.</title>
        <authorList>
            <person name="Grijseels S."/>
            <person name="Nielsen J.C."/>
            <person name="Randelovic M."/>
            <person name="Nielsen J."/>
            <person name="Nielsen K.F."/>
            <person name="Workman M."/>
            <person name="Frisvad J.C."/>
        </authorList>
    </citation>
    <scope>NUCLEOTIDE SEQUENCE [LARGE SCALE GENOMIC DNA]</scope>
    <source>
        <strain evidence="2 3">CBS 141311</strain>
    </source>
</reference>
<sequence length="150" mass="15925">MKAFFGLGALAALCQSVHSLENGLYTIGSAITGGDSVLTAHSSSPGIPLDFTEDHGDSSQVWDFSSSDGQYFLVKNQLGAYINCEEGSVCLTGGSPQAFIPEFTGDGKYELVAQGSGLFLRADDQGQLLLDEYDQSLNEQFFLSPAPAQE</sequence>
<feature type="signal peptide" evidence="1">
    <location>
        <begin position="1"/>
        <end position="19"/>
    </location>
</feature>
<protein>
    <recommendedName>
        <fullName evidence="4">Ricin B lectin domain-containing protein</fullName>
    </recommendedName>
</protein>
<dbReference type="RefSeq" id="XP_022483202.1">
    <property type="nucleotide sequence ID" value="XM_022636895.1"/>
</dbReference>
<name>A0A1F5L3D8_PENAI</name>